<proteinExistence type="predicted"/>
<evidence type="ECO:0000313" key="1">
    <source>
        <dbReference type="EMBL" id="MBR8645400.1"/>
    </source>
</evidence>
<gene>
    <name evidence="1" type="ORF">KEH51_18205</name>
</gene>
<protein>
    <submittedName>
        <fullName evidence="1">Uncharacterized protein</fullName>
    </submittedName>
</protein>
<reference evidence="1" key="1">
    <citation type="submission" date="2021-04" db="EMBL/GenBank/DDBJ databases">
        <title>Whole genome sequencing of Enterococci isolates from hospitalized patients.</title>
        <authorList>
            <person name="Ogoti B.M."/>
            <person name="Onyambu F.G."/>
        </authorList>
    </citation>
    <scope>NUCLEOTIDE SEQUENCE</scope>
    <source>
        <strain evidence="1">242</strain>
    </source>
</reference>
<sequence>METYILVDHTSREAHYFRKRLIELNEGKLKPLPDAIIKRVASAPL</sequence>
<name>A0A941FPR8_9BACI</name>
<dbReference type="AlphaFoldDB" id="A0A941FPR8"/>
<accession>A0A941FPR8</accession>
<dbReference type="EMBL" id="JAGTPW010000034">
    <property type="protein sequence ID" value="MBR8645400.1"/>
    <property type="molecule type" value="Genomic_DNA"/>
</dbReference>
<evidence type="ECO:0000313" key="2">
    <source>
        <dbReference type="Proteomes" id="UP000680045"/>
    </source>
</evidence>
<dbReference type="Proteomes" id="UP000680045">
    <property type="component" value="Unassembled WGS sequence"/>
</dbReference>
<comment type="caution">
    <text evidence="1">The sequence shown here is derived from an EMBL/GenBank/DDBJ whole genome shotgun (WGS) entry which is preliminary data.</text>
</comment>
<organism evidence="1 2">
    <name type="scientific">Peribacillus frigoritolerans</name>
    <dbReference type="NCBI Taxonomy" id="450367"/>
    <lineage>
        <taxon>Bacteria</taxon>
        <taxon>Bacillati</taxon>
        <taxon>Bacillota</taxon>
        <taxon>Bacilli</taxon>
        <taxon>Bacillales</taxon>
        <taxon>Bacillaceae</taxon>
        <taxon>Peribacillus</taxon>
    </lineage>
</organism>
<dbReference type="SUPFAM" id="SSF158430">
    <property type="entry name" value="Bacillus cereus metalloprotein-like"/>
    <property type="match status" value="1"/>
</dbReference>
<dbReference type="Gene3D" id="1.20.1260.120">
    <property type="entry name" value="Protein of unknown function DUF2935"/>
    <property type="match status" value="1"/>
</dbReference>
<dbReference type="RefSeq" id="WP_176526431.1">
    <property type="nucleotide sequence ID" value="NZ_JBIWDG010000001.1"/>
</dbReference>